<reference evidence="3" key="1">
    <citation type="journal article" date="2010" name="Genome Res.">
        <title>Population genomic sequencing of Coccidioides fungi reveals recent hybridization and transposon control.</title>
        <authorList>
            <person name="Neafsey D.E."/>
            <person name="Barker B.M."/>
            <person name="Sharpton T.J."/>
            <person name="Stajich J.E."/>
            <person name="Park D.J."/>
            <person name="Whiston E."/>
            <person name="Hung C.-Y."/>
            <person name="McMahan C."/>
            <person name="White J."/>
            <person name="Sykes S."/>
            <person name="Heiman D."/>
            <person name="Young S."/>
            <person name="Zeng Q."/>
            <person name="Abouelleil A."/>
            <person name="Aftuck L."/>
            <person name="Bessette D."/>
            <person name="Brown A."/>
            <person name="FitzGerald M."/>
            <person name="Lui A."/>
            <person name="Macdonald J.P."/>
            <person name="Priest M."/>
            <person name="Orbach M.J."/>
            <person name="Galgiani J.N."/>
            <person name="Kirkland T.N."/>
            <person name="Cole G.T."/>
            <person name="Birren B.W."/>
            <person name="Henn M.R."/>
            <person name="Taylor J.W."/>
            <person name="Rounsley S.D."/>
        </authorList>
    </citation>
    <scope>NUCLEOTIDE SEQUENCE [LARGE SCALE GENOMIC DNA]</scope>
    <source>
        <strain evidence="3">RMSCC 2394</strain>
    </source>
</reference>
<accession>A0A0J6YR11</accession>
<dbReference type="OrthoDB" id="5403634at2759"/>
<evidence type="ECO:0000256" key="1">
    <source>
        <dbReference type="SAM" id="MobiDB-lite"/>
    </source>
</evidence>
<organism evidence="2 3">
    <name type="scientific">Coccidioides immitis RMSCC 2394</name>
    <dbReference type="NCBI Taxonomy" id="404692"/>
    <lineage>
        <taxon>Eukaryota</taxon>
        <taxon>Fungi</taxon>
        <taxon>Dikarya</taxon>
        <taxon>Ascomycota</taxon>
        <taxon>Pezizomycotina</taxon>
        <taxon>Eurotiomycetes</taxon>
        <taxon>Eurotiomycetidae</taxon>
        <taxon>Onygenales</taxon>
        <taxon>Onygenaceae</taxon>
        <taxon>Coccidioides</taxon>
    </lineage>
</organism>
<feature type="region of interest" description="Disordered" evidence="1">
    <location>
        <begin position="130"/>
        <end position="200"/>
    </location>
</feature>
<gene>
    <name evidence="2" type="ORF">CIRG_09926</name>
</gene>
<dbReference type="Proteomes" id="UP000054565">
    <property type="component" value="Unassembled WGS sequence"/>
</dbReference>
<evidence type="ECO:0000313" key="3">
    <source>
        <dbReference type="Proteomes" id="UP000054565"/>
    </source>
</evidence>
<feature type="compositionally biased region" description="Polar residues" evidence="1">
    <location>
        <begin position="135"/>
        <end position="144"/>
    </location>
</feature>
<evidence type="ECO:0000313" key="2">
    <source>
        <dbReference type="EMBL" id="KMP10245.1"/>
    </source>
</evidence>
<dbReference type="AlphaFoldDB" id="A0A0J6YR11"/>
<proteinExistence type="predicted"/>
<sequence>MAPNFFLEAKGPDGSLAVAVRQACYNGALGARGIHSLQTYWQDEPIDDNNAYTLTSTYHGGQLKLYTTHINKPGYTDGRSEYIMTQLKGWSMTSDLETFRLGASAYRNARDWAKEKRDQFIQVANERLFQERSQDSSSQHQPVSDLTPVLDDSDGSTESGEYQDAQWSFAVPVERRKEDHGKPRRPRIRGSESLVTTGDAARDTISDKALVLQN</sequence>
<dbReference type="EMBL" id="DS028101">
    <property type="protein sequence ID" value="KMP10245.1"/>
    <property type="molecule type" value="Genomic_DNA"/>
</dbReference>
<dbReference type="STRING" id="404692.A0A0J6YR11"/>
<protein>
    <submittedName>
        <fullName evidence="2">Uncharacterized protein</fullName>
    </submittedName>
</protein>
<name>A0A0J6YR11_COCIT</name>